<keyword evidence="1" id="KW-1133">Transmembrane helix</keyword>
<feature type="transmembrane region" description="Helical" evidence="1">
    <location>
        <begin position="112"/>
        <end position="131"/>
    </location>
</feature>
<evidence type="ECO:0000313" key="3">
    <source>
        <dbReference type="Proteomes" id="UP001148313"/>
    </source>
</evidence>
<comment type="caution">
    <text evidence="2">The sequence shown here is derived from an EMBL/GenBank/DDBJ whole genome shotgun (WGS) entry which is preliminary data.</text>
</comment>
<organism evidence="2 3">
    <name type="scientific">Hoeflea poritis</name>
    <dbReference type="NCBI Taxonomy" id="2993659"/>
    <lineage>
        <taxon>Bacteria</taxon>
        <taxon>Pseudomonadati</taxon>
        <taxon>Pseudomonadota</taxon>
        <taxon>Alphaproteobacteria</taxon>
        <taxon>Hyphomicrobiales</taxon>
        <taxon>Rhizobiaceae</taxon>
        <taxon>Hoeflea</taxon>
    </lineage>
</organism>
<name>A0ABT4VR43_9HYPH</name>
<keyword evidence="1" id="KW-0472">Membrane</keyword>
<dbReference type="RefSeq" id="WP_271090981.1">
    <property type="nucleotide sequence ID" value="NZ_JAPJZH010000011.1"/>
</dbReference>
<protein>
    <submittedName>
        <fullName evidence="2">DUF4345 domain-containing protein</fullName>
    </submittedName>
</protein>
<accession>A0ABT4VR43</accession>
<gene>
    <name evidence="2" type="ORF">OOZ53_17575</name>
</gene>
<dbReference type="EMBL" id="JAPJZH010000011">
    <property type="protein sequence ID" value="MDA4847174.1"/>
    <property type="molecule type" value="Genomic_DNA"/>
</dbReference>
<keyword evidence="1" id="KW-0812">Transmembrane</keyword>
<dbReference type="Pfam" id="PF14248">
    <property type="entry name" value="DUF4345"/>
    <property type="match status" value="1"/>
</dbReference>
<proteinExistence type="predicted"/>
<sequence length="145" mass="15767">MKSFYNIVLALSGLALFYVSTMRFIDPSAASFLKTHLADDGNVLTIEMMSEIRGIGAEMVLSGIVAFLGIFMPRFRVTAFVVLSVLFVGIVLGRSVSWVADGVPDESLFMPLTHEAILAAVNVFCLAYILIKERNSPGERSVAAM</sequence>
<feature type="transmembrane region" description="Helical" evidence="1">
    <location>
        <begin position="79"/>
        <end position="100"/>
    </location>
</feature>
<keyword evidence="3" id="KW-1185">Reference proteome</keyword>
<dbReference type="Proteomes" id="UP001148313">
    <property type="component" value="Unassembled WGS sequence"/>
</dbReference>
<evidence type="ECO:0000313" key="2">
    <source>
        <dbReference type="EMBL" id="MDA4847174.1"/>
    </source>
</evidence>
<dbReference type="InterPro" id="IPR025597">
    <property type="entry name" value="DUF4345"/>
</dbReference>
<evidence type="ECO:0000256" key="1">
    <source>
        <dbReference type="SAM" id="Phobius"/>
    </source>
</evidence>
<reference evidence="2" key="1">
    <citation type="submission" date="2022-11" db="EMBL/GenBank/DDBJ databases">
        <title>Hoeflea poritis sp. nov., isolated from scleractinian coral Porites lutea.</title>
        <authorList>
            <person name="Zhang G."/>
            <person name="Wei Q."/>
            <person name="Cai L."/>
        </authorList>
    </citation>
    <scope>NUCLEOTIDE SEQUENCE</scope>
    <source>
        <strain evidence="2">E7-10</strain>
    </source>
</reference>
<feature type="transmembrane region" description="Helical" evidence="1">
    <location>
        <begin position="54"/>
        <end position="72"/>
    </location>
</feature>